<feature type="domain" description="CP-type G" evidence="8">
    <location>
        <begin position="143"/>
        <end position="321"/>
    </location>
</feature>
<comment type="subcellular location">
    <subcellularLocation>
        <location evidence="1">Nucleus</location>
    </subcellularLocation>
</comment>
<dbReference type="InterPro" id="IPR027417">
    <property type="entry name" value="P-loop_NTPase"/>
</dbReference>
<evidence type="ECO:0000256" key="3">
    <source>
        <dbReference type="ARBA" id="ARBA00023054"/>
    </source>
</evidence>
<dbReference type="AlphaFoldDB" id="A0A2K6VGY5"/>
<dbReference type="GO" id="GO:0005525">
    <property type="term" value="F:GTP binding"/>
    <property type="evidence" value="ECO:0007669"/>
    <property type="project" value="UniProtKB-KW"/>
</dbReference>
<dbReference type="Proteomes" id="UP000024404">
    <property type="component" value="Unassembled WGS sequence"/>
</dbReference>
<evidence type="ECO:0000256" key="1">
    <source>
        <dbReference type="ARBA" id="ARBA00004123"/>
    </source>
</evidence>
<dbReference type="InterPro" id="IPR030378">
    <property type="entry name" value="G_CP_dom"/>
</dbReference>
<dbReference type="PANTHER" id="PTHR11089:SF30">
    <property type="entry name" value="GUANINE NUCLEOTIDE-BINDING PROTEIN-LIKE 3 HOMOLOG"/>
    <property type="match status" value="1"/>
</dbReference>
<dbReference type="EnsemblMetazoa" id="OVOC10998.2">
    <property type="protein sequence ID" value="OVOC10998.2"/>
    <property type="gene ID" value="WBGene00247807"/>
</dbReference>
<feature type="region of interest" description="Disordered" evidence="7">
    <location>
        <begin position="27"/>
        <end position="47"/>
    </location>
</feature>
<dbReference type="EMBL" id="CMVM020000346">
    <property type="status" value="NOT_ANNOTATED_CDS"/>
    <property type="molecule type" value="Genomic_DNA"/>
</dbReference>
<keyword evidence="2" id="KW-0547">Nucleotide-binding</keyword>
<evidence type="ECO:0000313" key="10">
    <source>
        <dbReference type="Proteomes" id="UP000024404"/>
    </source>
</evidence>
<name>A0A2K6VGY5_ONCVO</name>
<proteinExistence type="predicted"/>
<dbReference type="Gene3D" id="1.10.1580.10">
    <property type="match status" value="1"/>
</dbReference>
<evidence type="ECO:0000256" key="4">
    <source>
        <dbReference type="ARBA" id="ARBA00023134"/>
    </source>
</evidence>
<dbReference type="Pfam" id="PF08701">
    <property type="entry name" value="GN3L_Grn1"/>
    <property type="match status" value="1"/>
</dbReference>
<dbReference type="GO" id="GO:0040014">
    <property type="term" value="P:regulation of multicellular organism growth"/>
    <property type="evidence" value="ECO:0007669"/>
    <property type="project" value="EnsemblMetazoa"/>
</dbReference>
<dbReference type="InterPro" id="IPR050755">
    <property type="entry name" value="TRAFAC_YlqF/YawG_RiboMat"/>
</dbReference>
<evidence type="ECO:0000256" key="6">
    <source>
        <dbReference type="ARBA" id="ARBA00069022"/>
    </source>
</evidence>
<dbReference type="GO" id="GO:0005654">
    <property type="term" value="C:nucleoplasm"/>
    <property type="evidence" value="ECO:0007669"/>
    <property type="project" value="EnsemblMetazoa"/>
</dbReference>
<dbReference type="GO" id="GO:0007281">
    <property type="term" value="P:germ cell development"/>
    <property type="evidence" value="ECO:0007669"/>
    <property type="project" value="EnsemblMetazoa"/>
</dbReference>
<reference evidence="10" key="1">
    <citation type="submission" date="2013-10" db="EMBL/GenBank/DDBJ databases">
        <title>Genome sequencing of Onchocerca volvulus.</title>
        <authorList>
            <person name="Cotton J."/>
            <person name="Tsai J."/>
            <person name="Stanley E."/>
            <person name="Tracey A."/>
            <person name="Holroyd N."/>
            <person name="Lustigman S."/>
            <person name="Berriman M."/>
        </authorList>
    </citation>
    <scope>NUCLEOTIDE SEQUENCE</scope>
</reference>
<dbReference type="FunFam" id="3.40.50.300:FF:000493">
    <property type="entry name" value="Guanine nucleotide-binding protein-like 3-like protein"/>
    <property type="match status" value="1"/>
</dbReference>
<keyword evidence="10" id="KW-1185">Reference proteome</keyword>
<dbReference type="GO" id="GO:0002119">
    <property type="term" value="P:nematode larval development"/>
    <property type="evidence" value="ECO:0007669"/>
    <property type="project" value="EnsemblMetazoa"/>
</dbReference>
<reference evidence="9" key="2">
    <citation type="submission" date="2018-02" db="UniProtKB">
        <authorList>
            <consortium name="EnsemblMetazoa"/>
        </authorList>
    </citation>
    <scope>IDENTIFICATION</scope>
</reference>
<organism evidence="9 10">
    <name type="scientific">Onchocerca volvulus</name>
    <dbReference type="NCBI Taxonomy" id="6282"/>
    <lineage>
        <taxon>Eukaryota</taxon>
        <taxon>Metazoa</taxon>
        <taxon>Ecdysozoa</taxon>
        <taxon>Nematoda</taxon>
        <taxon>Chromadorea</taxon>
        <taxon>Rhabditida</taxon>
        <taxon>Spirurina</taxon>
        <taxon>Spiruromorpha</taxon>
        <taxon>Filarioidea</taxon>
        <taxon>Onchocercidae</taxon>
        <taxon>Onchocerca</taxon>
    </lineage>
</organism>
<sequence>MAKYCLKKPSKRQTCAKRYKIAKKVKEHNRKLKKEAKKDKSKVWKAKNKPINVPNKCPFKEEILLQAEKERERIEDEKCKKKTMKQKCPDVIKVGTKRKYISDDLQTLALKASEQVKEISDRFENQTLENLEEVQEKKQKQYANEVRKTVESADIIIEVLDARDPLGSRNRNVEESVLNAGKRLVLLLNKIDLVPKENVKKWLMYLRRQSPTIAFKASTQEQNRNLGRFSSSNLHFSTSKCVGADLVMKLLLNYCRSKDIKTSIRVGVVGYPNVGKSSFINSLKRKRVCDVGAIPGITRQVQEVHLDKHIRLLDSPGVILEPKGRLDNSEIALKNAIRVESLADPAAAVQAILRRCSQDSLILHYKIPEFKTCDEFLTYIARKGGRLKKGGRPDLNAAARKVLIDWNCGKLRYFTEPPEAIMDTNSNLCSAELLNEMSKEFDLDELDNEQKVLVEGLPTSSAMKVGMKYDLAADSAEKGKRNDDEMRMEVENISGETIIYHEEKKNTGDDVVTSGSSFPDSFTIDGNSQINRAIKLAVKKHKKKNKKFQRRTEEIINSMTSTSLIDKQENYDFDIMNGE</sequence>
<evidence type="ECO:0000256" key="2">
    <source>
        <dbReference type="ARBA" id="ARBA00022741"/>
    </source>
</evidence>
<dbReference type="Pfam" id="PF01926">
    <property type="entry name" value="MMR_HSR1"/>
    <property type="match status" value="1"/>
</dbReference>
<evidence type="ECO:0000259" key="8">
    <source>
        <dbReference type="PROSITE" id="PS51721"/>
    </source>
</evidence>
<dbReference type="FunFam" id="1.10.1580.10:FF:000002">
    <property type="entry name" value="Guanine nucleotide-binding protein-like 3 (nucleolar)-like"/>
    <property type="match status" value="1"/>
</dbReference>
<keyword evidence="3" id="KW-0175">Coiled coil</keyword>
<dbReference type="PROSITE" id="PS51721">
    <property type="entry name" value="G_CP"/>
    <property type="match status" value="1"/>
</dbReference>
<dbReference type="PANTHER" id="PTHR11089">
    <property type="entry name" value="GTP-BINDING PROTEIN-RELATED"/>
    <property type="match status" value="1"/>
</dbReference>
<dbReference type="GO" id="GO:0005730">
    <property type="term" value="C:nucleolus"/>
    <property type="evidence" value="ECO:0007669"/>
    <property type="project" value="EnsemblMetazoa"/>
</dbReference>
<evidence type="ECO:0000256" key="7">
    <source>
        <dbReference type="SAM" id="MobiDB-lite"/>
    </source>
</evidence>
<dbReference type="CDD" id="cd04178">
    <property type="entry name" value="Nucleostemin_like"/>
    <property type="match status" value="1"/>
</dbReference>
<dbReference type="InterPro" id="IPR006073">
    <property type="entry name" value="GTP-bd"/>
</dbReference>
<dbReference type="SUPFAM" id="SSF52540">
    <property type="entry name" value="P-loop containing nucleoside triphosphate hydrolases"/>
    <property type="match status" value="1"/>
</dbReference>
<protein>
    <recommendedName>
        <fullName evidence="6">Guanine nucleotide-binding protein-like 3 homolog</fullName>
    </recommendedName>
</protein>
<dbReference type="STRING" id="6282.A0A2K6VGY5"/>
<dbReference type="InterPro" id="IPR014813">
    <property type="entry name" value="Gnl3_N_dom"/>
</dbReference>
<evidence type="ECO:0000256" key="5">
    <source>
        <dbReference type="ARBA" id="ARBA00023242"/>
    </source>
</evidence>
<keyword evidence="4" id="KW-0342">GTP-binding</keyword>
<dbReference type="EnsemblMetazoa" id="OVOC10998.1">
    <property type="protein sequence ID" value="OVOC10998.1"/>
    <property type="gene ID" value="WBGene00247807"/>
</dbReference>
<keyword evidence="5" id="KW-0539">Nucleus</keyword>
<dbReference type="InterPro" id="IPR023179">
    <property type="entry name" value="GTP-bd_ortho_bundle_sf"/>
</dbReference>
<evidence type="ECO:0000313" key="9">
    <source>
        <dbReference type="EnsemblMetazoa" id="OVOC10998.1"/>
    </source>
</evidence>
<accession>A0A2K6VGY5</accession>
<dbReference type="Gene3D" id="3.40.50.300">
    <property type="entry name" value="P-loop containing nucleotide triphosphate hydrolases"/>
    <property type="match status" value="1"/>
</dbReference>